<dbReference type="STRING" id="77586.A0A0D9UYQ0"/>
<sequence>MQYPIPIPSPPPHRHIISIVVSSSKFAVIFYFVPLQTLITPNPTQPSLLFIQIICMASVGQIPYAESLRSVLFSVSRSLERLGAAPPTKAFWTSEQYLLELHDRLDIGWQSLSLMELTFGRFEARVREKATSLAAIAMKARTDERATSKAFLANCYLNILKYLVQGCRINMSALDDIQRSIKNKLLDVAGATENLQANIKVASEAMRMLGDILRSNIQYINTNEEGIPSTVKITLNFCREHVISVKTCADTPFRAFSFRRRLKKLVN</sequence>
<dbReference type="Proteomes" id="UP000032180">
    <property type="component" value="Chromosome 1"/>
</dbReference>
<reference evidence="2" key="2">
    <citation type="submission" date="2013-12" db="EMBL/GenBank/DDBJ databases">
        <authorList>
            <person name="Yu Y."/>
            <person name="Lee S."/>
            <person name="de Baynast K."/>
            <person name="Wissotski M."/>
            <person name="Liu L."/>
            <person name="Talag J."/>
            <person name="Goicoechea J."/>
            <person name="Angelova A."/>
            <person name="Jetty R."/>
            <person name="Kudrna D."/>
            <person name="Golser W."/>
            <person name="Rivera L."/>
            <person name="Zhang J."/>
            <person name="Wing R."/>
        </authorList>
    </citation>
    <scope>NUCLEOTIDE SEQUENCE</scope>
</reference>
<reference evidence="1" key="3">
    <citation type="submission" date="2015-04" db="UniProtKB">
        <authorList>
            <consortium name="EnsemblPlants"/>
        </authorList>
    </citation>
    <scope>IDENTIFICATION</scope>
</reference>
<accession>A0A0D9UYQ0</accession>
<name>A0A0D9UYQ0_9ORYZ</name>
<evidence type="ECO:0000313" key="1">
    <source>
        <dbReference type="EnsemblPlants" id="LPERR01G07970.1"/>
    </source>
</evidence>
<dbReference type="AlphaFoldDB" id="A0A0D9UYQ0"/>
<dbReference type="EnsemblPlants" id="LPERR01G07970.1">
    <property type="protein sequence ID" value="LPERR01G07970.1"/>
    <property type="gene ID" value="LPERR01G07970"/>
</dbReference>
<organism evidence="1 2">
    <name type="scientific">Leersia perrieri</name>
    <dbReference type="NCBI Taxonomy" id="77586"/>
    <lineage>
        <taxon>Eukaryota</taxon>
        <taxon>Viridiplantae</taxon>
        <taxon>Streptophyta</taxon>
        <taxon>Embryophyta</taxon>
        <taxon>Tracheophyta</taxon>
        <taxon>Spermatophyta</taxon>
        <taxon>Magnoliopsida</taxon>
        <taxon>Liliopsida</taxon>
        <taxon>Poales</taxon>
        <taxon>Poaceae</taxon>
        <taxon>BOP clade</taxon>
        <taxon>Oryzoideae</taxon>
        <taxon>Oryzeae</taxon>
        <taxon>Oryzinae</taxon>
        <taxon>Leersia</taxon>
    </lineage>
</organism>
<evidence type="ECO:0000313" key="2">
    <source>
        <dbReference type="Proteomes" id="UP000032180"/>
    </source>
</evidence>
<protein>
    <submittedName>
        <fullName evidence="1">Uncharacterized protein</fullName>
    </submittedName>
</protein>
<dbReference type="HOGENOM" id="CLU_091140_0_0_1"/>
<dbReference type="Gramene" id="LPERR01G07970.1">
    <property type="protein sequence ID" value="LPERR01G07970.1"/>
    <property type="gene ID" value="LPERR01G07970"/>
</dbReference>
<keyword evidence="2" id="KW-1185">Reference proteome</keyword>
<proteinExistence type="predicted"/>
<reference evidence="1 2" key="1">
    <citation type="submission" date="2012-08" db="EMBL/GenBank/DDBJ databases">
        <title>Oryza genome evolution.</title>
        <authorList>
            <person name="Wing R.A."/>
        </authorList>
    </citation>
    <scope>NUCLEOTIDE SEQUENCE</scope>
</reference>